<dbReference type="InterPro" id="IPR011992">
    <property type="entry name" value="EF-hand-dom_pair"/>
</dbReference>
<keyword evidence="1" id="KW-0106">Calcium</keyword>
<gene>
    <name evidence="3" type="ORF">CTEN210_01138</name>
</gene>
<dbReference type="PROSITE" id="PS50222">
    <property type="entry name" value="EF_HAND_2"/>
    <property type="match status" value="1"/>
</dbReference>
<organism evidence="3 4">
    <name type="scientific">Chaetoceros tenuissimus</name>
    <dbReference type="NCBI Taxonomy" id="426638"/>
    <lineage>
        <taxon>Eukaryota</taxon>
        <taxon>Sar</taxon>
        <taxon>Stramenopiles</taxon>
        <taxon>Ochrophyta</taxon>
        <taxon>Bacillariophyta</taxon>
        <taxon>Coscinodiscophyceae</taxon>
        <taxon>Chaetocerotophycidae</taxon>
        <taxon>Chaetocerotales</taxon>
        <taxon>Chaetocerotaceae</taxon>
        <taxon>Chaetoceros</taxon>
    </lineage>
</organism>
<comment type="caution">
    <text evidence="3">The sequence shown here is derived from an EMBL/GenBank/DDBJ whole genome shotgun (WGS) entry which is preliminary data.</text>
</comment>
<name>A0AAD3CFG4_9STRA</name>
<dbReference type="SUPFAM" id="SSF47473">
    <property type="entry name" value="EF-hand"/>
    <property type="match status" value="1"/>
</dbReference>
<dbReference type="PROSITE" id="PS00018">
    <property type="entry name" value="EF_HAND_1"/>
    <property type="match status" value="1"/>
</dbReference>
<feature type="domain" description="EF-hand" evidence="2">
    <location>
        <begin position="135"/>
        <end position="170"/>
    </location>
</feature>
<reference evidence="3 4" key="1">
    <citation type="journal article" date="2021" name="Sci. Rep.">
        <title>The genome of the diatom Chaetoceros tenuissimus carries an ancient integrated fragment of an extant virus.</title>
        <authorList>
            <person name="Hongo Y."/>
            <person name="Kimura K."/>
            <person name="Takaki Y."/>
            <person name="Yoshida Y."/>
            <person name="Baba S."/>
            <person name="Kobayashi G."/>
            <person name="Nagasaki K."/>
            <person name="Hano T."/>
            <person name="Tomaru Y."/>
        </authorList>
    </citation>
    <scope>NUCLEOTIDE SEQUENCE [LARGE SCALE GENOMIC DNA]</scope>
    <source>
        <strain evidence="3 4">NIES-3715</strain>
    </source>
</reference>
<dbReference type="Gene3D" id="1.10.238.10">
    <property type="entry name" value="EF-hand"/>
    <property type="match status" value="1"/>
</dbReference>
<dbReference type="GO" id="GO:0005509">
    <property type="term" value="F:calcium ion binding"/>
    <property type="evidence" value="ECO:0007669"/>
    <property type="project" value="InterPro"/>
</dbReference>
<dbReference type="InterPro" id="IPR018247">
    <property type="entry name" value="EF_Hand_1_Ca_BS"/>
</dbReference>
<dbReference type="InterPro" id="IPR002048">
    <property type="entry name" value="EF_hand_dom"/>
</dbReference>
<evidence type="ECO:0000313" key="3">
    <source>
        <dbReference type="EMBL" id="GFH44664.1"/>
    </source>
</evidence>
<evidence type="ECO:0000259" key="2">
    <source>
        <dbReference type="PROSITE" id="PS50222"/>
    </source>
</evidence>
<dbReference type="AlphaFoldDB" id="A0AAD3CFG4"/>
<evidence type="ECO:0000256" key="1">
    <source>
        <dbReference type="ARBA" id="ARBA00022837"/>
    </source>
</evidence>
<evidence type="ECO:0000313" key="4">
    <source>
        <dbReference type="Proteomes" id="UP001054902"/>
    </source>
</evidence>
<keyword evidence="4" id="KW-1185">Reference proteome</keyword>
<accession>A0AAD3CFG4</accession>
<dbReference type="Pfam" id="PF13833">
    <property type="entry name" value="EF-hand_8"/>
    <property type="match status" value="1"/>
</dbReference>
<proteinExistence type="predicted"/>
<dbReference type="Proteomes" id="UP001054902">
    <property type="component" value="Unassembled WGS sequence"/>
</dbReference>
<sequence>MERPKKRNAIIDVKTIIPRNGNGGVHVSEEEIELAFKFFQRFSAEENSPKVKINVTDVKKGFATLCKPLQKKDVDGLFLDKKSFTLDDLKTLLKDNPITKDPIDEAFSILTGGTNSFLSEDRLRKILTNLEFGDLTDEELILLIELADSDRDGKIGSEDFRLLSRPKQSKAKTSSTSA</sequence>
<dbReference type="EMBL" id="BLLK01000020">
    <property type="protein sequence ID" value="GFH44664.1"/>
    <property type="molecule type" value="Genomic_DNA"/>
</dbReference>
<protein>
    <recommendedName>
        <fullName evidence="2">EF-hand domain-containing protein</fullName>
    </recommendedName>
</protein>